<dbReference type="InterPro" id="IPR037049">
    <property type="entry name" value="DUF1214_C_sf"/>
</dbReference>
<dbReference type="InterPro" id="IPR010621">
    <property type="entry name" value="DUF1214"/>
</dbReference>
<dbReference type="Gene3D" id="2.60.120.600">
    <property type="entry name" value="Domain of unknown function DUF1214, C-terminal domain"/>
    <property type="match status" value="1"/>
</dbReference>
<dbReference type="SUPFAM" id="SSF160935">
    <property type="entry name" value="VPA0735-like"/>
    <property type="match status" value="1"/>
</dbReference>
<dbReference type="PANTHER" id="PTHR36509">
    <property type="entry name" value="BLL3101 PROTEIN"/>
    <property type="match status" value="1"/>
</dbReference>
<dbReference type="PROSITE" id="PS51257">
    <property type="entry name" value="PROKAR_LIPOPROTEIN"/>
    <property type="match status" value="1"/>
</dbReference>
<feature type="domain" description="DUF1254" evidence="2">
    <location>
        <begin position="84"/>
        <end position="194"/>
    </location>
</feature>
<evidence type="ECO:0000259" key="2">
    <source>
        <dbReference type="Pfam" id="PF06863"/>
    </source>
</evidence>
<evidence type="ECO:0000259" key="1">
    <source>
        <dbReference type="Pfam" id="PF06742"/>
    </source>
</evidence>
<gene>
    <name evidence="3" type="ORF">NWE73_17085</name>
</gene>
<dbReference type="InterPro" id="IPR010679">
    <property type="entry name" value="DUF1254"/>
</dbReference>
<dbReference type="EMBL" id="JANRMI010000006">
    <property type="protein sequence ID" value="MDG0818100.1"/>
    <property type="molecule type" value="Genomic_DNA"/>
</dbReference>
<dbReference type="Pfam" id="PF06863">
    <property type="entry name" value="DUF1254"/>
    <property type="match status" value="1"/>
</dbReference>
<dbReference type="Gene3D" id="2.60.40.1610">
    <property type="entry name" value="Domain of unknown function DUF1254"/>
    <property type="match status" value="1"/>
</dbReference>
<sequence length="454" mass="51444">MRNILILIFAGLLSCQSSEKKILTNGKAEPGTNTSLARAGLSEKEVIDSYIYLMARYFVIRQERLDTAEKNLGYNKIKYTPLGKTDSSNPNLDVAYLEAWVAVDDKTCQVLEVPKITNRYYTVQVMDEWAGVITNINERNYPQHPNGAFAFCLKNGPETPKGSLRVDLPSYKAKILARIERKGSDGEAVRLLKAFKLVRNDETEIEPPQKIPMFTNEDLIRGEAFEYPMVETVLRSAPDGMKLKDDLQNRVRAVAKYAAQSDANKKQIEDLIQEKALPQLNRYLGSMGERKNSWITTAPYRDGFGEDYWFRTATTYVGIWWNQSKEVVVFISKKDMNDRELLGDNTYLMHFEKDQLPAKEVNAFWSLTVNPVTRSNISNLSKLTYGRDGSLTLAIGAKPRSNIPLTNWIPAAPGKTFSMILRMYSPKDSVLSSQWTAPPVIQIEGLDLQKTSQR</sequence>
<evidence type="ECO:0000313" key="4">
    <source>
        <dbReference type="Proteomes" id="UP001152321"/>
    </source>
</evidence>
<dbReference type="RefSeq" id="WP_277579575.1">
    <property type="nucleotide sequence ID" value="NZ_JANRMI010000006.1"/>
</dbReference>
<accession>A0ABT6DMK0</accession>
<evidence type="ECO:0000313" key="3">
    <source>
        <dbReference type="EMBL" id="MDG0818100.1"/>
    </source>
</evidence>
<dbReference type="InterPro" id="IPR037050">
    <property type="entry name" value="DUF1254_sf"/>
</dbReference>
<dbReference type="Pfam" id="PF06742">
    <property type="entry name" value="DUF1214"/>
    <property type="match status" value="1"/>
</dbReference>
<reference evidence="3" key="1">
    <citation type="submission" date="2022-08" db="EMBL/GenBank/DDBJ databases">
        <title>Novel Bdellovibrio Species Isolated from Svalbard: Designation Bdellovibrio svalbardensis.</title>
        <authorList>
            <person name="Mitchell R.J."/>
            <person name="Choi S.Y."/>
        </authorList>
    </citation>
    <scope>NUCLEOTIDE SEQUENCE</scope>
    <source>
        <strain evidence="3">PAP01</strain>
    </source>
</reference>
<comment type="caution">
    <text evidence="3">The sequence shown here is derived from an EMBL/GenBank/DDBJ whole genome shotgun (WGS) entry which is preliminary data.</text>
</comment>
<protein>
    <submittedName>
        <fullName evidence="3">DUF1214 domain-containing protein</fullName>
    </submittedName>
</protein>
<proteinExistence type="predicted"/>
<organism evidence="3 4">
    <name type="scientific">Bdellovibrio svalbardensis</name>
    <dbReference type="NCBI Taxonomy" id="2972972"/>
    <lineage>
        <taxon>Bacteria</taxon>
        <taxon>Pseudomonadati</taxon>
        <taxon>Bdellovibrionota</taxon>
        <taxon>Bdellovibrionia</taxon>
        <taxon>Bdellovibrionales</taxon>
        <taxon>Pseudobdellovibrionaceae</taxon>
        <taxon>Bdellovibrio</taxon>
    </lineage>
</organism>
<dbReference type="PANTHER" id="PTHR36509:SF2">
    <property type="entry name" value="BLL3101 PROTEIN"/>
    <property type="match status" value="1"/>
</dbReference>
<name>A0ABT6DMK0_9BACT</name>
<keyword evidence="4" id="KW-1185">Reference proteome</keyword>
<dbReference type="Proteomes" id="UP001152321">
    <property type="component" value="Unassembled WGS sequence"/>
</dbReference>
<feature type="domain" description="DUF1214" evidence="1">
    <location>
        <begin position="327"/>
        <end position="427"/>
    </location>
</feature>